<gene>
    <name evidence="2" type="ORF">DB88DRAFT_491380</name>
</gene>
<dbReference type="Proteomes" id="UP001182556">
    <property type="component" value="Unassembled WGS sequence"/>
</dbReference>
<sequence length="167" mass="18732">MAWLITSRLSPFSSSLLRSSPPSLPTLPTLAELQKHAEDAKSAVVSSLPSLPKYESPTVSTKQPSRAVPISHSVRQPFRAWNSPPPSYSVNDPVDTGVGETGVKGKKLSKCKLGWNRVQSRIPGEEYVRKMQRQGYEGSSERYQQVQIGEEEADAKKKTWWEWFTCR</sequence>
<protein>
    <submittedName>
        <fullName evidence="2">Uncharacterized protein</fullName>
    </submittedName>
</protein>
<dbReference type="AlphaFoldDB" id="A0AAD9CWS1"/>
<proteinExistence type="predicted"/>
<reference evidence="2" key="1">
    <citation type="submission" date="2023-02" db="EMBL/GenBank/DDBJ databases">
        <title>Identification and recombinant expression of a fungal hydrolase from Papiliotrema laurentii that hydrolyzes apple cutin and clears colloidal polyester polyurethane.</title>
        <authorList>
            <consortium name="DOE Joint Genome Institute"/>
            <person name="Roman V.A."/>
            <person name="Bojanowski C."/>
            <person name="Crable B.R."/>
            <person name="Wagner D.N."/>
            <person name="Hung C.S."/>
            <person name="Nadeau L.J."/>
            <person name="Schratz L."/>
            <person name="Haridas S."/>
            <person name="Pangilinan J."/>
            <person name="Lipzen A."/>
            <person name="Na H."/>
            <person name="Yan M."/>
            <person name="Ng V."/>
            <person name="Grigoriev I.V."/>
            <person name="Spatafora J.W."/>
            <person name="Barlow D."/>
            <person name="Biffinger J."/>
            <person name="Kelley-Loughnane N."/>
            <person name="Varaljay V.A."/>
            <person name="Crookes-Goodson W.J."/>
        </authorList>
    </citation>
    <scope>NUCLEOTIDE SEQUENCE</scope>
    <source>
        <strain evidence="2">5307AH</strain>
    </source>
</reference>
<keyword evidence="3" id="KW-1185">Reference proteome</keyword>
<evidence type="ECO:0000313" key="3">
    <source>
        <dbReference type="Proteomes" id="UP001182556"/>
    </source>
</evidence>
<comment type="caution">
    <text evidence="2">The sequence shown here is derived from an EMBL/GenBank/DDBJ whole genome shotgun (WGS) entry which is preliminary data.</text>
</comment>
<name>A0AAD9CWS1_PAPLA</name>
<feature type="region of interest" description="Disordered" evidence="1">
    <location>
        <begin position="39"/>
        <end position="103"/>
    </location>
</feature>
<accession>A0AAD9CWS1</accession>
<evidence type="ECO:0000313" key="2">
    <source>
        <dbReference type="EMBL" id="KAK1923477.1"/>
    </source>
</evidence>
<evidence type="ECO:0000256" key="1">
    <source>
        <dbReference type="SAM" id="MobiDB-lite"/>
    </source>
</evidence>
<organism evidence="2 3">
    <name type="scientific">Papiliotrema laurentii</name>
    <name type="common">Cryptococcus laurentii</name>
    <dbReference type="NCBI Taxonomy" id="5418"/>
    <lineage>
        <taxon>Eukaryota</taxon>
        <taxon>Fungi</taxon>
        <taxon>Dikarya</taxon>
        <taxon>Basidiomycota</taxon>
        <taxon>Agaricomycotina</taxon>
        <taxon>Tremellomycetes</taxon>
        <taxon>Tremellales</taxon>
        <taxon>Rhynchogastremaceae</taxon>
        <taxon>Papiliotrema</taxon>
    </lineage>
</organism>
<dbReference type="EMBL" id="JAODAN010000006">
    <property type="protein sequence ID" value="KAK1923477.1"/>
    <property type="molecule type" value="Genomic_DNA"/>
</dbReference>